<evidence type="ECO:0000313" key="3">
    <source>
        <dbReference type="Proteomes" id="UP000295636"/>
    </source>
</evidence>
<keyword evidence="1" id="KW-1133">Transmembrane helix</keyword>
<reference evidence="2 3" key="1">
    <citation type="submission" date="2019-03" db="EMBL/GenBank/DDBJ databases">
        <title>This is whole genome sequence of Paenibacillus sp MS74 strain.</title>
        <authorList>
            <person name="Trinh H.N."/>
        </authorList>
    </citation>
    <scope>NUCLEOTIDE SEQUENCE [LARGE SCALE GENOMIC DNA]</scope>
    <source>
        <strain evidence="2 3">MS74</strain>
    </source>
</reference>
<keyword evidence="3" id="KW-1185">Reference proteome</keyword>
<dbReference type="RefSeq" id="WP_133230930.1">
    <property type="nucleotide sequence ID" value="NZ_SMRT01000009.1"/>
</dbReference>
<keyword evidence="1" id="KW-0472">Membrane</keyword>
<comment type="caution">
    <text evidence="2">The sequence shown here is derived from an EMBL/GenBank/DDBJ whole genome shotgun (WGS) entry which is preliminary data.</text>
</comment>
<proteinExistence type="predicted"/>
<evidence type="ECO:0000313" key="2">
    <source>
        <dbReference type="EMBL" id="TDF95799.1"/>
    </source>
</evidence>
<accession>A0A4R5KJS8</accession>
<organism evidence="2 3">
    <name type="scientific">Paenibacillus piri</name>
    <dbReference type="NCBI Taxonomy" id="2547395"/>
    <lineage>
        <taxon>Bacteria</taxon>
        <taxon>Bacillati</taxon>
        <taxon>Bacillota</taxon>
        <taxon>Bacilli</taxon>
        <taxon>Bacillales</taxon>
        <taxon>Paenibacillaceae</taxon>
        <taxon>Paenibacillus</taxon>
    </lineage>
</organism>
<dbReference type="AlphaFoldDB" id="A0A4R5KJS8"/>
<gene>
    <name evidence="2" type="ORF">E1757_18865</name>
</gene>
<feature type="transmembrane region" description="Helical" evidence="1">
    <location>
        <begin position="166"/>
        <end position="185"/>
    </location>
</feature>
<feature type="transmembrane region" description="Helical" evidence="1">
    <location>
        <begin position="83"/>
        <end position="103"/>
    </location>
</feature>
<keyword evidence="1" id="KW-0812">Transmembrane</keyword>
<feature type="transmembrane region" description="Helical" evidence="1">
    <location>
        <begin position="34"/>
        <end position="52"/>
    </location>
</feature>
<evidence type="ECO:0000256" key="1">
    <source>
        <dbReference type="SAM" id="Phobius"/>
    </source>
</evidence>
<feature type="transmembrane region" description="Helical" evidence="1">
    <location>
        <begin position="123"/>
        <end position="145"/>
    </location>
</feature>
<dbReference type="Proteomes" id="UP000295636">
    <property type="component" value="Unassembled WGS sequence"/>
</dbReference>
<protein>
    <submittedName>
        <fullName evidence="2">Uncharacterized protein</fullName>
    </submittedName>
</protein>
<feature type="transmembrane region" description="Helical" evidence="1">
    <location>
        <begin position="6"/>
        <end position="27"/>
    </location>
</feature>
<dbReference type="OrthoDB" id="2609172at2"/>
<feature type="transmembrane region" description="Helical" evidence="1">
    <location>
        <begin position="191"/>
        <end position="213"/>
    </location>
</feature>
<sequence length="230" mass="26583">MYLSLFIKFLFSTFELCTITVLALSIFRFPLRYNYWKIITISVTMASVSFYLREIAMLKSYAVLSMLSTEMILIMIFFSLPIYYSLLISIVGLMLGGIVEYAVMTSATMLNLTNAEIARTNFVHSSSIFLVSSILVLLITVYIRYRKFGFMFMANKLTMKQAIQKYNFALSAVIVVFLLIMQLTSLSYNQFSIHSLILVILSIVFITGITIAYRHNKRLLNDKYERLKNR</sequence>
<dbReference type="EMBL" id="SMRT01000009">
    <property type="protein sequence ID" value="TDF95799.1"/>
    <property type="molecule type" value="Genomic_DNA"/>
</dbReference>
<feature type="transmembrane region" description="Helical" evidence="1">
    <location>
        <begin position="58"/>
        <end position="78"/>
    </location>
</feature>
<name>A0A4R5KJS8_9BACL</name>